<dbReference type="EMBL" id="LXQA010656666">
    <property type="protein sequence ID" value="MCI64474.1"/>
    <property type="molecule type" value="Genomic_DNA"/>
</dbReference>
<comment type="caution">
    <text evidence="1">The sequence shown here is derived from an EMBL/GenBank/DDBJ whole genome shotgun (WGS) entry which is preliminary data.</text>
</comment>
<sequence>MPPRVAPAPSNGDANSVYYVHPSEGLNSVTITPQLNGSNYLSWSVRCNALLAPRTSLCSSMDRFLLLRFWISTVQHGN</sequence>
<reference evidence="1 2" key="1">
    <citation type="journal article" date="2018" name="Front. Plant Sci.">
        <title>Red Clover (Trifolium pratense) and Zigzag Clover (T. medium) - A Picture of Genomic Similarities and Differences.</title>
        <authorList>
            <person name="Dluhosova J."/>
            <person name="Istvanek J."/>
            <person name="Nedelnik J."/>
            <person name="Repkova J."/>
        </authorList>
    </citation>
    <scope>NUCLEOTIDE SEQUENCE [LARGE SCALE GENOMIC DNA]</scope>
    <source>
        <strain evidence="2">cv. 10/8</strain>
        <tissue evidence="1">Leaf</tissue>
    </source>
</reference>
<evidence type="ECO:0000313" key="1">
    <source>
        <dbReference type="EMBL" id="MCI64474.1"/>
    </source>
</evidence>
<dbReference type="Proteomes" id="UP000265520">
    <property type="component" value="Unassembled WGS sequence"/>
</dbReference>
<evidence type="ECO:0000313" key="2">
    <source>
        <dbReference type="Proteomes" id="UP000265520"/>
    </source>
</evidence>
<organism evidence="1 2">
    <name type="scientific">Trifolium medium</name>
    <dbReference type="NCBI Taxonomy" id="97028"/>
    <lineage>
        <taxon>Eukaryota</taxon>
        <taxon>Viridiplantae</taxon>
        <taxon>Streptophyta</taxon>
        <taxon>Embryophyta</taxon>
        <taxon>Tracheophyta</taxon>
        <taxon>Spermatophyta</taxon>
        <taxon>Magnoliopsida</taxon>
        <taxon>eudicotyledons</taxon>
        <taxon>Gunneridae</taxon>
        <taxon>Pentapetalae</taxon>
        <taxon>rosids</taxon>
        <taxon>fabids</taxon>
        <taxon>Fabales</taxon>
        <taxon>Fabaceae</taxon>
        <taxon>Papilionoideae</taxon>
        <taxon>50 kb inversion clade</taxon>
        <taxon>NPAAA clade</taxon>
        <taxon>Hologalegina</taxon>
        <taxon>IRL clade</taxon>
        <taxon>Trifolieae</taxon>
        <taxon>Trifolium</taxon>
    </lineage>
</organism>
<dbReference type="AlphaFoldDB" id="A0A392TUV4"/>
<proteinExistence type="predicted"/>
<keyword evidence="2" id="KW-1185">Reference proteome</keyword>
<protein>
    <recommendedName>
        <fullName evidence="3">Retrotransposon Copia-like N-terminal domain-containing protein</fullName>
    </recommendedName>
</protein>
<name>A0A392TUV4_9FABA</name>
<feature type="non-terminal residue" evidence="1">
    <location>
        <position position="78"/>
    </location>
</feature>
<accession>A0A392TUV4</accession>
<evidence type="ECO:0008006" key="3">
    <source>
        <dbReference type="Google" id="ProtNLM"/>
    </source>
</evidence>